<gene>
    <name evidence="3" type="ORF">BU26DRAFT_573045</name>
</gene>
<evidence type="ECO:0000313" key="3">
    <source>
        <dbReference type="EMBL" id="KAF2240198.1"/>
    </source>
</evidence>
<dbReference type="RefSeq" id="XP_033675202.1">
    <property type="nucleotide sequence ID" value="XM_033834297.1"/>
</dbReference>
<evidence type="ECO:0000259" key="2">
    <source>
        <dbReference type="Pfam" id="PF20237"/>
    </source>
</evidence>
<keyword evidence="1" id="KW-1133">Transmembrane helix</keyword>
<keyword evidence="1" id="KW-0472">Membrane</keyword>
<dbReference type="OrthoDB" id="5342093at2759"/>
<reference evidence="3" key="1">
    <citation type="journal article" date="2020" name="Stud. Mycol.">
        <title>101 Dothideomycetes genomes: a test case for predicting lifestyles and emergence of pathogens.</title>
        <authorList>
            <person name="Haridas S."/>
            <person name="Albert R."/>
            <person name="Binder M."/>
            <person name="Bloem J."/>
            <person name="Labutti K."/>
            <person name="Salamov A."/>
            <person name="Andreopoulos B."/>
            <person name="Baker S."/>
            <person name="Barry K."/>
            <person name="Bills G."/>
            <person name="Bluhm B."/>
            <person name="Cannon C."/>
            <person name="Castanera R."/>
            <person name="Culley D."/>
            <person name="Daum C."/>
            <person name="Ezra D."/>
            <person name="Gonzalez J."/>
            <person name="Henrissat B."/>
            <person name="Kuo A."/>
            <person name="Liang C."/>
            <person name="Lipzen A."/>
            <person name="Lutzoni F."/>
            <person name="Magnuson J."/>
            <person name="Mondo S."/>
            <person name="Nolan M."/>
            <person name="Ohm R."/>
            <person name="Pangilinan J."/>
            <person name="Park H.-J."/>
            <person name="Ramirez L."/>
            <person name="Alfaro M."/>
            <person name="Sun H."/>
            <person name="Tritt A."/>
            <person name="Yoshinaga Y."/>
            <person name="Zwiers L.-H."/>
            <person name="Turgeon B."/>
            <person name="Goodwin S."/>
            <person name="Spatafora J."/>
            <person name="Crous P."/>
            <person name="Grigoriev I."/>
        </authorList>
    </citation>
    <scope>NUCLEOTIDE SEQUENCE</scope>
    <source>
        <strain evidence="3">CBS 122368</strain>
    </source>
</reference>
<name>A0A6A6HQX3_9PLEO</name>
<feature type="transmembrane region" description="Helical" evidence="1">
    <location>
        <begin position="107"/>
        <end position="126"/>
    </location>
</feature>
<evidence type="ECO:0000256" key="1">
    <source>
        <dbReference type="SAM" id="Phobius"/>
    </source>
</evidence>
<organism evidence="3 4">
    <name type="scientific">Trematosphaeria pertusa</name>
    <dbReference type="NCBI Taxonomy" id="390896"/>
    <lineage>
        <taxon>Eukaryota</taxon>
        <taxon>Fungi</taxon>
        <taxon>Dikarya</taxon>
        <taxon>Ascomycota</taxon>
        <taxon>Pezizomycotina</taxon>
        <taxon>Dothideomycetes</taxon>
        <taxon>Pleosporomycetidae</taxon>
        <taxon>Pleosporales</taxon>
        <taxon>Massarineae</taxon>
        <taxon>Trematosphaeriaceae</taxon>
        <taxon>Trematosphaeria</taxon>
    </lineage>
</organism>
<keyword evidence="4" id="KW-1185">Reference proteome</keyword>
<feature type="transmembrane region" description="Helical" evidence="1">
    <location>
        <begin position="84"/>
        <end position="101"/>
    </location>
</feature>
<dbReference type="PANTHER" id="PTHR34502:SF5">
    <property type="entry name" value="DUF6594 DOMAIN-CONTAINING PROTEIN"/>
    <property type="match status" value="1"/>
</dbReference>
<feature type="transmembrane region" description="Helical" evidence="1">
    <location>
        <begin position="60"/>
        <end position="77"/>
    </location>
</feature>
<proteinExistence type="predicted"/>
<protein>
    <recommendedName>
        <fullName evidence="2">DUF6594 domain-containing protein</fullName>
    </recommendedName>
</protein>
<feature type="domain" description="DUF6594" evidence="2">
    <location>
        <begin position="65"/>
        <end position="121"/>
    </location>
</feature>
<sequence>MEQSLDSARWRKVLEVRGMLRAYNQALQEQAKLARLSNKLMKGQEGTNIAHYGKAGFKRIARAVNVMPIGVLGLYLIKSPLTRLAAIVGFSAAFLLALALFTKARLVEVFAATTAFASVQVVFVGGQSVRQVRVYRDRCQ</sequence>
<dbReference type="Pfam" id="PF20237">
    <property type="entry name" value="DUF6594"/>
    <property type="match status" value="1"/>
</dbReference>
<dbReference type="GeneID" id="54587627"/>
<dbReference type="EMBL" id="ML987229">
    <property type="protein sequence ID" value="KAF2240198.1"/>
    <property type="molecule type" value="Genomic_DNA"/>
</dbReference>
<dbReference type="InterPro" id="IPR046529">
    <property type="entry name" value="DUF6594"/>
</dbReference>
<accession>A0A6A6HQX3</accession>
<keyword evidence="1" id="KW-0812">Transmembrane</keyword>
<dbReference type="PANTHER" id="PTHR34502">
    <property type="entry name" value="DUF6594 DOMAIN-CONTAINING PROTEIN-RELATED"/>
    <property type="match status" value="1"/>
</dbReference>
<dbReference type="Proteomes" id="UP000800094">
    <property type="component" value="Unassembled WGS sequence"/>
</dbReference>
<evidence type="ECO:0000313" key="4">
    <source>
        <dbReference type="Proteomes" id="UP000800094"/>
    </source>
</evidence>
<dbReference type="AlphaFoldDB" id="A0A6A6HQX3"/>